<evidence type="ECO:0000313" key="3">
    <source>
        <dbReference type="EMBL" id="JAT31034.1"/>
    </source>
</evidence>
<dbReference type="Gene3D" id="1.10.10.2360">
    <property type="match status" value="1"/>
</dbReference>
<feature type="compositionally biased region" description="Low complexity" evidence="2">
    <location>
        <begin position="321"/>
        <end position="332"/>
    </location>
</feature>
<reference evidence="3" key="1">
    <citation type="submission" date="2015-11" db="EMBL/GenBank/DDBJ databases">
        <title>De novo transcriptome assembly of four potential Pierce s Disease insect vectors from Arizona vineyards.</title>
        <authorList>
            <person name="Tassone E.E."/>
        </authorList>
    </citation>
    <scope>NUCLEOTIDE SEQUENCE</scope>
</reference>
<feature type="compositionally biased region" description="Polar residues" evidence="2">
    <location>
        <begin position="419"/>
        <end position="432"/>
    </location>
</feature>
<dbReference type="EMBL" id="GEBQ01008943">
    <property type="protein sequence ID" value="JAT31034.1"/>
    <property type="molecule type" value="Transcribed_RNA"/>
</dbReference>
<evidence type="ECO:0000256" key="2">
    <source>
        <dbReference type="SAM" id="MobiDB-lite"/>
    </source>
</evidence>
<feature type="compositionally biased region" description="Polar residues" evidence="2">
    <location>
        <begin position="299"/>
        <end position="310"/>
    </location>
</feature>
<feature type="coiled-coil region" evidence="1">
    <location>
        <begin position="19"/>
        <end position="46"/>
    </location>
</feature>
<keyword evidence="1" id="KW-0175">Coiled coil</keyword>
<dbReference type="Pfam" id="PF21240">
    <property type="entry name" value="Nup98_GLEBS"/>
    <property type="match status" value="1"/>
</dbReference>
<organism evidence="3">
    <name type="scientific">Graphocephala atropunctata</name>
    <dbReference type="NCBI Taxonomy" id="36148"/>
    <lineage>
        <taxon>Eukaryota</taxon>
        <taxon>Metazoa</taxon>
        <taxon>Ecdysozoa</taxon>
        <taxon>Arthropoda</taxon>
        <taxon>Hexapoda</taxon>
        <taxon>Insecta</taxon>
        <taxon>Pterygota</taxon>
        <taxon>Neoptera</taxon>
        <taxon>Paraneoptera</taxon>
        <taxon>Hemiptera</taxon>
        <taxon>Auchenorrhyncha</taxon>
        <taxon>Membracoidea</taxon>
        <taxon>Cicadellidae</taxon>
        <taxon>Cicadellinae</taxon>
        <taxon>Cicadellini</taxon>
        <taxon>Graphocephala</taxon>
    </lineage>
</organism>
<sequence length="853" mass="93853">MKYGLRRMNQSLGSDEEWRTSMEKNIDFLKLEISCLKLELQESKRRIELLTPRTMYGVPSGFKNGNINNINQNGLKGASPPPSTWPSKPIDITHKPIFTHMTSWPSPPPGTQLTPFKVTLDTDYSNFPPKTIRYNVITAMKQYEDRSLEELRWEDYVVFVVGVTVGPSNKENNNEFANPRSCFTPPTSVSTVFNCYNKQAENSGAAKPSSEEKPQVHHKTDCFDNLIQKEIMSQVLSKLKKMDKHFHNVNTRLTSVDCHLADIGSSVSVMESRLSAIDMHVTIQRVNKKWKGLESSLANLETSPQNQKSNPIFPPGEGVETSTTSSSNQSPSKDAMSVVTSGLSVSNATDGDRTSSDEESSNLSKSEMSIFSNCIQEIENLSYIQPSSIFIFKKGSNPRGGEILFGSPNTDGVHENTSDSRNTIPSNESSPLSIDMGENVHLAQKVTLRQSPFTFQKPPDKLLFVRKMFGDGRKLKKAWKGGKVLINTNCVEEKKAQKCKSSELSGSVIADQSLKNEENPWASGKHEVSITGTESVVIPKAKENQCFQETNSTSASGTSRNIEVCGKTTLEGLSEDKTNDKQETTVGCQTDDTILSSASYEGADEERTSTGNLLSSTSPVDNSLEGQKTTNPSEHTLETKANSQQRLSVSAEAKDLKVPESPKSVFSDSLYLASCSCSDACRISKETKSDIVAAVADEADSLNKEDNKSDEEFDFVVVEKSDLDVSDQGCEQVSELSEASKNNLDTFKVCNDITEYLEINLGKSKDLVYEFGFEVKPDIPDVASEAETSVRDLSKTESVTADSFSSFIEDFVANHKGKQSSPLPTAGKKQEMLMAIAKLKLKPQTSDTCNKPS</sequence>
<feature type="region of interest" description="Disordered" evidence="2">
    <location>
        <begin position="299"/>
        <end position="365"/>
    </location>
</feature>
<feature type="region of interest" description="Disordered" evidence="2">
    <location>
        <begin position="407"/>
        <end position="432"/>
    </location>
</feature>
<accession>A0A1B6M555</accession>
<gene>
    <name evidence="3" type="ORF">g.21397</name>
</gene>
<protein>
    <submittedName>
        <fullName evidence="3">Uncharacterized protein</fullName>
    </submittedName>
</protein>
<feature type="compositionally biased region" description="Polar residues" evidence="2">
    <location>
        <begin position="338"/>
        <end position="349"/>
    </location>
</feature>
<feature type="region of interest" description="Disordered" evidence="2">
    <location>
        <begin position="599"/>
        <end position="646"/>
    </location>
</feature>
<evidence type="ECO:0000256" key="1">
    <source>
        <dbReference type="SAM" id="Coils"/>
    </source>
</evidence>
<proteinExistence type="predicted"/>
<dbReference type="AlphaFoldDB" id="A0A1B6M555"/>
<feature type="compositionally biased region" description="Polar residues" evidence="2">
    <location>
        <begin position="609"/>
        <end position="646"/>
    </location>
</feature>
<name>A0A1B6M555_9HEMI</name>